<protein>
    <submittedName>
        <fullName evidence="1">Rhizoctonia solani AG1-IB WGS project CAOJ00000000 data, isolate 7/3/14, contig 16465</fullName>
    </submittedName>
</protein>
<sequence length="145" mass="16007">MLGLRQEILPPSGVEFAKCMRLTHSTLNSNSRQKIICNLVVARNNYLRVFEVVEEQAGTSGNAEGSASEPVPGEMEMDSHGDGFINVTELRAAVRVPPQTMLKLHLIREHRIYGIVTGLDQVQTMATTEDGLDRLLISFKDAKVS</sequence>
<evidence type="ECO:0000313" key="1">
    <source>
        <dbReference type="EMBL" id="CCO33311.1"/>
    </source>
</evidence>
<dbReference type="AlphaFoldDB" id="M5C1I0"/>
<proteinExistence type="predicted"/>
<name>M5C1I0_THACB</name>
<reference evidence="1 2" key="1">
    <citation type="journal article" date="2013" name="J. Biotechnol.">
        <title>Establishment and interpretation of the genome sequence of the phytopathogenic fungus Rhizoctonia solani AG1-IB isolate 7/3/14.</title>
        <authorList>
            <person name="Wibberg D.W."/>
            <person name="Jelonek L.J."/>
            <person name="Rupp O.R."/>
            <person name="Hennig M.H."/>
            <person name="Eikmeyer F.E."/>
            <person name="Goesmann A.G."/>
            <person name="Hartmann A.H."/>
            <person name="Borriss R.B."/>
            <person name="Grosch R.G."/>
            <person name="Puehler A.P."/>
            <person name="Schlueter A.S."/>
        </authorList>
    </citation>
    <scope>NUCLEOTIDE SEQUENCE [LARGE SCALE GENOMIC DNA]</scope>
    <source>
        <strain evidence="2">AG1-IB / isolate 7/3/14</strain>
    </source>
</reference>
<comment type="caution">
    <text evidence="1">The sequence shown here is derived from an EMBL/GenBank/DDBJ whole genome shotgun (WGS) entry which is preliminary data.</text>
</comment>
<dbReference type="InterPro" id="IPR015943">
    <property type="entry name" value="WD40/YVTN_repeat-like_dom_sf"/>
</dbReference>
<dbReference type="HOGENOM" id="CLU_1788126_0_0_1"/>
<gene>
    <name evidence="1" type="ORF">BN14_07385</name>
</gene>
<evidence type="ECO:0000313" key="2">
    <source>
        <dbReference type="Proteomes" id="UP000012065"/>
    </source>
</evidence>
<accession>M5C1I0</accession>
<organism evidence="1 2">
    <name type="scientific">Thanatephorus cucumeris (strain AG1-IB / isolate 7/3/14)</name>
    <name type="common">Lettuce bottom rot fungus</name>
    <name type="synonym">Rhizoctonia solani</name>
    <dbReference type="NCBI Taxonomy" id="1108050"/>
    <lineage>
        <taxon>Eukaryota</taxon>
        <taxon>Fungi</taxon>
        <taxon>Dikarya</taxon>
        <taxon>Basidiomycota</taxon>
        <taxon>Agaricomycotina</taxon>
        <taxon>Agaricomycetes</taxon>
        <taxon>Cantharellales</taxon>
        <taxon>Ceratobasidiaceae</taxon>
        <taxon>Rhizoctonia</taxon>
        <taxon>Rhizoctonia solani AG-1</taxon>
    </lineage>
</organism>
<dbReference type="Proteomes" id="UP000012065">
    <property type="component" value="Unassembled WGS sequence"/>
</dbReference>
<dbReference type="Gene3D" id="2.130.10.10">
    <property type="entry name" value="YVTN repeat-like/Quinoprotein amine dehydrogenase"/>
    <property type="match status" value="1"/>
</dbReference>
<dbReference type="EMBL" id="CAOJ01011310">
    <property type="protein sequence ID" value="CCO33311.1"/>
    <property type="molecule type" value="Genomic_DNA"/>
</dbReference>